<sequence length="49" mass="5515">MFPRWRVKTWGPTALSHGAPVIAGPLTRVLYGVGAHRRNRHAPLVWLLT</sequence>
<organism evidence="1 2">
    <name type="scientific">Streptomyces bottropensis ATCC 25435</name>
    <dbReference type="NCBI Taxonomy" id="1054862"/>
    <lineage>
        <taxon>Bacteria</taxon>
        <taxon>Bacillati</taxon>
        <taxon>Actinomycetota</taxon>
        <taxon>Actinomycetes</taxon>
        <taxon>Kitasatosporales</taxon>
        <taxon>Streptomycetaceae</taxon>
        <taxon>Streptomyces</taxon>
    </lineage>
</organism>
<reference evidence="2" key="1">
    <citation type="journal article" date="2013" name="Genome Announc.">
        <title>Draft Genome Sequence of Streptomyces bottropensis ATCC 25435, a Bottromycin-Producing Actinomycete.</title>
        <authorList>
            <person name="Zhang H."/>
            <person name="Zhou W."/>
            <person name="Zhuang Y."/>
            <person name="Liang X."/>
            <person name="Liu T."/>
        </authorList>
    </citation>
    <scope>NUCLEOTIDE SEQUENCE [LARGE SCALE GENOMIC DNA]</scope>
    <source>
        <strain evidence="2">ATCC 25435</strain>
    </source>
</reference>
<dbReference type="EMBL" id="KB405097">
    <property type="protein sequence ID" value="EMF51122.1"/>
    <property type="molecule type" value="Genomic_DNA"/>
</dbReference>
<gene>
    <name evidence="1" type="ORF">SBD_7839</name>
</gene>
<dbReference type="AlphaFoldDB" id="M3D4N8"/>
<accession>M3D4N8</accession>
<dbReference type="Proteomes" id="UP000030760">
    <property type="component" value="Unassembled WGS sequence"/>
</dbReference>
<name>M3D4N8_9ACTN</name>
<proteinExistence type="predicted"/>
<evidence type="ECO:0000313" key="2">
    <source>
        <dbReference type="Proteomes" id="UP000030760"/>
    </source>
</evidence>
<evidence type="ECO:0000313" key="1">
    <source>
        <dbReference type="EMBL" id="EMF51122.1"/>
    </source>
</evidence>
<protein>
    <submittedName>
        <fullName evidence="1">Uncharacterized protein</fullName>
    </submittedName>
</protein>